<protein>
    <recommendedName>
        <fullName evidence="3">Cadherin domain-containing protein</fullName>
    </recommendedName>
</protein>
<proteinExistence type="predicted"/>
<dbReference type="Proteomes" id="UP000828390">
    <property type="component" value="Unassembled WGS sequence"/>
</dbReference>
<dbReference type="AlphaFoldDB" id="A0A9D4NHK3"/>
<evidence type="ECO:0008006" key="3">
    <source>
        <dbReference type="Google" id="ProtNLM"/>
    </source>
</evidence>
<evidence type="ECO:0000313" key="2">
    <source>
        <dbReference type="Proteomes" id="UP000828390"/>
    </source>
</evidence>
<keyword evidence="2" id="KW-1185">Reference proteome</keyword>
<reference evidence="1" key="2">
    <citation type="submission" date="2020-11" db="EMBL/GenBank/DDBJ databases">
        <authorList>
            <person name="McCartney M.A."/>
            <person name="Auch B."/>
            <person name="Kono T."/>
            <person name="Mallez S."/>
            <person name="Becker A."/>
            <person name="Gohl D.M."/>
            <person name="Silverstein K.A.T."/>
            <person name="Koren S."/>
            <person name="Bechman K.B."/>
            <person name="Herman A."/>
            <person name="Abrahante J.E."/>
            <person name="Garbe J."/>
        </authorList>
    </citation>
    <scope>NUCLEOTIDE SEQUENCE</scope>
    <source>
        <strain evidence="1">Duluth1</strain>
        <tissue evidence="1">Whole animal</tissue>
    </source>
</reference>
<reference evidence="1" key="1">
    <citation type="journal article" date="2019" name="bioRxiv">
        <title>The Genome of the Zebra Mussel, Dreissena polymorpha: A Resource for Invasive Species Research.</title>
        <authorList>
            <person name="McCartney M.A."/>
            <person name="Auch B."/>
            <person name="Kono T."/>
            <person name="Mallez S."/>
            <person name="Zhang Y."/>
            <person name="Obille A."/>
            <person name="Becker A."/>
            <person name="Abrahante J.E."/>
            <person name="Garbe J."/>
            <person name="Badalamenti J.P."/>
            <person name="Herman A."/>
            <person name="Mangelson H."/>
            <person name="Liachko I."/>
            <person name="Sullivan S."/>
            <person name="Sone E.D."/>
            <person name="Koren S."/>
            <person name="Silverstein K.A.T."/>
            <person name="Beckman K.B."/>
            <person name="Gohl D.M."/>
        </authorList>
    </citation>
    <scope>NUCLEOTIDE SEQUENCE</scope>
    <source>
        <strain evidence="1">Duluth1</strain>
        <tissue evidence="1">Whole animal</tissue>
    </source>
</reference>
<comment type="caution">
    <text evidence="1">The sequence shown here is derived from an EMBL/GenBank/DDBJ whole genome shotgun (WGS) entry which is preliminary data.</text>
</comment>
<sequence length="66" mass="7172">MLSCTPNATCPFIMSPNGDIVTNADLHSYPNNSFQLSVVATDKYSKNPTPYTVIVEITGQYIETTG</sequence>
<evidence type="ECO:0000313" key="1">
    <source>
        <dbReference type="EMBL" id="KAH3896688.1"/>
    </source>
</evidence>
<gene>
    <name evidence="1" type="ORF">DPMN_020866</name>
</gene>
<organism evidence="1 2">
    <name type="scientific">Dreissena polymorpha</name>
    <name type="common">Zebra mussel</name>
    <name type="synonym">Mytilus polymorpha</name>
    <dbReference type="NCBI Taxonomy" id="45954"/>
    <lineage>
        <taxon>Eukaryota</taxon>
        <taxon>Metazoa</taxon>
        <taxon>Spiralia</taxon>
        <taxon>Lophotrochozoa</taxon>
        <taxon>Mollusca</taxon>
        <taxon>Bivalvia</taxon>
        <taxon>Autobranchia</taxon>
        <taxon>Heteroconchia</taxon>
        <taxon>Euheterodonta</taxon>
        <taxon>Imparidentia</taxon>
        <taxon>Neoheterodontei</taxon>
        <taxon>Myida</taxon>
        <taxon>Dreissenoidea</taxon>
        <taxon>Dreissenidae</taxon>
        <taxon>Dreissena</taxon>
    </lineage>
</organism>
<dbReference type="EMBL" id="JAIWYP010000001">
    <property type="protein sequence ID" value="KAH3896688.1"/>
    <property type="molecule type" value="Genomic_DNA"/>
</dbReference>
<name>A0A9D4NHK3_DREPO</name>
<accession>A0A9D4NHK3</accession>